<dbReference type="GO" id="GO:0071555">
    <property type="term" value="P:cell wall organization"/>
    <property type="evidence" value="ECO:0007669"/>
    <property type="project" value="UniProtKB-KW"/>
</dbReference>
<evidence type="ECO:0000313" key="10">
    <source>
        <dbReference type="Proteomes" id="UP000319722"/>
    </source>
</evidence>
<organism evidence="9 10">
    <name type="scientific">Variovorax beijingensis</name>
    <dbReference type="NCBI Taxonomy" id="2496117"/>
    <lineage>
        <taxon>Bacteria</taxon>
        <taxon>Pseudomonadati</taxon>
        <taxon>Pseudomonadota</taxon>
        <taxon>Betaproteobacteria</taxon>
        <taxon>Burkholderiales</taxon>
        <taxon>Comamonadaceae</taxon>
        <taxon>Variovorax</taxon>
    </lineage>
</organism>
<accession>A0A561CI21</accession>
<dbReference type="SMART" id="SM00925">
    <property type="entry name" value="MltA"/>
    <property type="match status" value="1"/>
</dbReference>
<name>A0A561CI21_9BURK</name>
<dbReference type="OrthoDB" id="9783686at2"/>
<dbReference type="PIRSF" id="PIRSF019422">
    <property type="entry name" value="MltA"/>
    <property type="match status" value="1"/>
</dbReference>
<keyword evidence="7" id="KW-0732">Signal</keyword>
<sequence length="382" mass="41788">MRNGLQWLVGLAIVATLAGCSIAPRAPDTPARPAATPPRDLGPLTGSLAHPKSRWVPVGWSELPGFGDDPLHEAWIALLANCARPNAAFAPLCREVRQLAIATPEEQRQWMTDRLQPYRVESLAGSSEGKLTSYYEPVYEASRVPTATFNIPIYQAPEGLVPRRPWYTRQEIETLPEAQAALRGREIAWMADPIDALMLHIQGSGRLRITEANGIQRTVRVAFSATNEQPYKSVQQWLIGQGVTKVGKWPDDTKAWAAQNPQRVSQLLWSNPRYVFFREETMSELDAAFGPRGAQGVPLTAGRSIAVDRDSIPYGTPVWLASSGPAAQLQKLVVAQDTGSAILGAVRADYFAGTGADAGRLAASMNQPLRLWALWPRQMPAP</sequence>
<dbReference type="CDD" id="cd14485">
    <property type="entry name" value="mltA_like_LT_A"/>
    <property type="match status" value="1"/>
</dbReference>
<dbReference type="CDD" id="cd14668">
    <property type="entry name" value="mlta_B"/>
    <property type="match status" value="1"/>
</dbReference>
<dbReference type="Proteomes" id="UP000319722">
    <property type="component" value="Unassembled WGS sequence"/>
</dbReference>
<dbReference type="EMBL" id="VIVL01000001">
    <property type="protein sequence ID" value="TWD90712.1"/>
    <property type="molecule type" value="Genomic_DNA"/>
</dbReference>
<dbReference type="Gene3D" id="2.40.240.50">
    <property type="entry name" value="Barwin-like endoglucanases"/>
    <property type="match status" value="1"/>
</dbReference>
<evidence type="ECO:0000256" key="2">
    <source>
        <dbReference type="ARBA" id="ARBA00012587"/>
    </source>
</evidence>
<dbReference type="EC" id="4.2.2.n1" evidence="2"/>
<reference evidence="9 10" key="1">
    <citation type="submission" date="2019-06" db="EMBL/GenBank/DDBJ databases">
        <title>Sorghum-associated microbial communities from plants grown in Nebraska, USA.</title>
        <authorList>
            <person name="Schachtman D."/>
        </authorList>
    </citation>
    <scope>NUCLEOTIDE SEQUENCE [LARGE SCALE GENOMIC DNA]</scope>
    <source>
        <strain evidence="9 10">T529</strain>
    </source>
</reference>
<protein>
    <recommendedName>
        <fullName evidence="2">peptidoglycan lytic exotransglycosylase</fullName>
        <ecNumber evidence="2">4.2.2.n1</ecNumber>
    </recommendedName>
    <alternativeName>
        <fullName evidence="5">Murein hydrolase A</fullName>
    </alternativeName>
</protein>
<evidence type="ECO:0000256" key="5">
    <source>
        <dbReference type="ARBA" id="ARBA00030918"/>
    </source>
</evidence>
<proteinExistence type="predicted"/>
<dbReference type="InterPro" id="IPR010611">
    <property type="entry name" value="3D_dom"/>
</dbReference>
<dbReference type="InterPro" id="IPR036908">
    <property type="entry name" value="RlpA-like_sf"/>
</dbReference>
<dbReference type="Pfam" id="PF03562">
    <property type="entry name" value="MltA"/>
    <property type="match status" value="1"/>
</dbReference>
<dbReference type="GO" id="GO:0009254">
    <property type="term" value="P:peptidoglycan turnover"/>
    <property type="evidence" value="ECO:0007669"/>
    <property type="project" value="InterPro"/>
</dbReference>
<dbReference type="PANTHER" id="PTHR30124:SF0">
    <property type="entry name" value="MEMBRANE-BOUND LYTIC MUREIN TRANSGLYCOSYLASE A"/>
    <property type="match status" value="1"/>
</dbReference>
<dbReference type="SUPFAM" id="SSF50685">
    <property type="entry name" value="Barwin-like endoglucanases"/>
    <property type="match status" value="1"/>
</dbReference>
<feature type="chain" id="PRO_5022151359" description="peptidoglycan lytic exotransglycosylase" evidence="7">
    <location>
        <begin position="27"/>
        <end position="382"/>
    </location>
</feature>
<dbReference type="PROSITE" id="PS51257">
    <property type="entry name" value="PROKAR_LIPOPROTEIN"/>
    <property type="match status" value="1"/>
</dbReference>
<evidence type="ECO:0000256" key="6">
    <source>
        <dbReference type="SAM" id="MobiDB-lite"/>
    </source>
</evidence>
<comment type="catalytic activity">
    <reaction evidence="1">
        <text>Exolytic cleavage of the (1-&gt;4)-beta-glycosidic linkage between N-acetylmuramic acid (MurNAc) and N-acetylglucosamine (GlcNAc) residues in peptidoglycan, from either the reducing or the non-reducing ends of the peptidoglycan chains, with concomitant formation of a 1,6-anhydrobond in the MurNAc residue.</text>
        <dbReference type="EC" id="4.2.2.n1"/>
    </reaction>
</comment>
<evidence type="ECO:0000256" key="7">
    <source>
        <dbReference type="SAM" id="SignalP"/>
    </source>
</evidence>
<feature type="domain" description="Lytic transglycosylase MltA" evidence="8">
    <location>
        <begin position="138"/>
        <end position="278"/>
    </location>
</feature>
<evidence type="ECO:0000256" key="1">
    <source>
        <dbReference type="ARBA" id="ARBA00001420"/>
    </source>
</evidence>
<dbReference type="Gene3D" id="2.40.40.10">
    <property type="entry name" value="RlpA-like domain"/>
    <property type="match status" value="2"/>
</dbReference>
<evidence type="ECO:0000313" key="9">
    <source>
        <dbReference type="EMBL" id="TWD90712.1"/>
    </source>
</evidence>
<keyword evidence="3" id="KW-0456">Lyase</keyword>
<dbReference type="PANTHER" id="PTHR30124">
    <property type="entry name" value="MEMBRANE-BOUND LYTIC MUREIN TRANSGLYCOSYLASE A"/>
    <property type="match status" value="1"/>
</dbReference>
<dbReference type="RefSeq" id="WP_145739165.1">
    <property type="nucleotide sequence ID" value="NZ_VIVL01000001.1"/>
</dbReference>
<dbReference type="AlphaFoldDB" id="A0A561CI21"/>
<gene>
    <name evidence="9" type="ORF">FB547_101379</name>
</gene>
<dbReference type="GO" id="GO:0009253">
    <property type="term" value="P:peptidoglycan catabolic process"/>
    <property type="evidence" value="ECO:0007669"/>
    <property type="project" value="TreeGrafter"/>
</dbReference>
<feature type="region of interest" description="Disordered" evidence="6">
    <location>
        <begin position="27"/>
        <end position="46"/>
    </location>
</feature>
<feature type="compositionally biased region" description="Low complexity" evidence="6">
    <location>
        <begin position="27"/>
        <end position="39"/>
    </location>
</feature>
<comment type="caution">
    <text evidence="9">The sequence shown here is derived from an EMBL/GenBank/DDBJ whole genome shotgun (WGS) entry which is preliminary data.</text>
</comment>
<dbReference type="InterPro" id="IPR005300">
    <property type="entry name" value="MltA_B"/>
</dbReference>
<evidence type="ECO:0000259" key="8">
    <source>
        <dbReference type="SMART" id="SM00925"/>
    </source>
</evidence>
<keyword evidence="4" id="KW-0961">Cell wall biogenesis/degradation</keyword>
<dbReference type="InterPro" id="IPR026044">
    <property type="entry name" value="MltA"/>
</dbReference>
<dbReference type="GO" id="GO:0019867">
    <property type="term" value="C:outer membrane"/>
    <property type="evidence" value="ECO:0007669"/>
    <property type="project" value="InterPro"/>
</dbReference>
<dbReference type="GO" id="GO:0004553">
    <property type="term" value="F:hydrolase activity, hydrolyzing O-glycosyl compounds"/>
    <property type="evidence" value="ECO:0007669"/>
    <property type="project" value="InterPro"/>
</dbReference>
<dbReference type="GO" id="GO:0008933">
    <property type="term" value="F:peptidoglycan lytic transglycosylase activity"/>
    <property type="evidence" value="ECO:0007669"/>
    <property type="project" value="TreeGrafter"/>
</dbReference>
<evidence type="ECO:0000256" key="3">
    <source>
        <dbReference type="ARBA" id="ARBA00023239"/>
    </source>
</evidence>
<feature type="signal peptide" evidence="7">
    <location>
        <begin position="1"/>
        <end position="26"/>
    </location>
</feature>
<dbReference type="Pfam" id="PF06725">
    <property type="entry name" value="3D"/>
    <property type="match status" value="1"/>
</dbReference>
<evidence type="ECO:0000256" key="4">
    <source>
        <dbReference type="ARBA" id="ARBA00023316"/>
    </source>
</evidence>